<feature type="compositionally biased region" description="Polar residues" evidence="2">
    <location>
        <begin position="84"/>
        <end position="109"/>
    </location>
</feature>
<keyword evidence="4" id="KW-1185">Reference proteome</keyword>
<dbReference type="OrthoDB" id="9045614at2759"/>
<feature type="region of interest" description="Disordered" evidence="2">
    <location>
        <begin position="1025"/>
        <end position="1044"/>
    </location>
</feature>
<feature type="region of interest" description="Disordered" evidence="2">
    <location>
        <begin position="789"/>
        <end position="826"/>
    </location>
</feature>
<accession>A0A3B5QIW3</accession>
<dbReference type="KEGG" id="xma:102230157"/>
<dbReference type="OMA" id="SHSVNMD"/>
<dbReference type="PANTHER" id="PTHR21510:SF16">
    <property type="entry name" value="PROTEIN AKNAD1"/>
    <property type="match status" value="1"/>
</dbReference>
<reference evidence="4" key="2">
    <citation type="journal article" date="2013" name="Nat. Genet.">
        <title>The genome of the platyfish, Xiphophorus maculatus, provides insights into evolutionary adaptation and several complex traits.</title>
        <authorList>
            <person name="Schartl M."/>
            <person name="Walter R.B."/>
            <person name="Shen Y."/>
            <person name="Garcia T."/>
            <person name="Catchen J."/>
            <person name="Amores A."/>
            <person name="Braasch I."/>
            <person name="Chalopin D."/>
            <person name="Volff J.N."/>
            <person name="Lesch K.P."/>
            <person name="Bisazza A."/>
            <person name="Minx P."/>
            <person name="Hillier L."/>
            <person name="Wilson R.K."/>
            <person name="Fuerstenberg S."/>
            <person name="Boore J."/>
            <person name="Searle S."/>
            <person name="Postlethwait J.H."/>
            <person name="Warren W.C."/>
        </authorList>
    </citation>
    <scope>NUCLEOTIDE SEQUENCE [LARGE SCALE GENOMIC DNA]</scope>
    <source>
        <strain evidence="4">JP 163 A</strain>
    </source>
</reference>
<dbReference type="GeneTree" id="ENSGT00940000154254"/>
<feature type="compositionally biased region" description="Basic and acidic residues" evidence="2">
    <location>
        <begin position="669"/>
        <end position="692"/>
    </location>
</feature>
<feature type="coiled-coil region" evidence="1">
    <location>
        <begin position="550"/>
        <end position="577"/>
    </location>
</feature>
<feature type="compositionally biased region" description="Basic and acidic residues" evidence="2">
    <location>
        <begin position="1025"/>
        <end position="1034"/>
    </location>
</feature>
<feature type="compositionally biased region" description="Polar residues" evidence="2">
    <location>
        <begin position="802"/>
        <end position="826"/>
    </location>
</feature>
<evidence type="ECO:0000313" key="3">
    <source>
        <dbReference type="Ensembl" id="ENSXMAP00000030863.1"/>
    </source>
</evidence>
<reference evidence="4" key="1">
    <citation type="submission" date="2012-01" db="EMBL/GenBank/DDBJ databases">
        <authorList>
            <person name="Walter R."/>
            <person name="Schartl M."/>
            <person name="Warren W."/>
        </authorList>
    </citation>
    <scope>NUCLEOTIDE SEQUENCE [LARGE SCALE GENOMIC DNA]</scope>
    <source>
        <strain evidence="4">JP 163 A</strain>
    </source>
</reference>
<protein>
    <submittedName>
        <fullName evidence="3">AKNA domain containing 1</fullName>
    </submittedName>
</protein>
<dbReference type="CTD" id="254268"/>
<reference evidence="3" key="3">
    <citation type="submission" date="2025-08" db="UniProtKB">
        <authorList>
            <consortium name="Ensembl"/>
        </authorList>
    </citation>
    <scope>IDENTIFICATION</scope>
    <source>
        <strain evidence="3">JP 163 A</strain>
    </source>
</reference>
<reference evidence="3" key="4">
    <citation type="submission" date="2025-09" db="UniProtKB">
        <authorList>
            <consortium name="Ensembl"/>
        </authorList>
    </citation>
    <scope>IDENTIFICATION</scope>
    <source>
        <strain evidence="3">JP 163 A</strain>
    </source>
</reference>
<feature type="compositionally biased region" description="Low complexity" evidence="2">
    <location>
        <begin position="66"/>
        <end position="81"/>
    </location>
</feature>
<dbReference type="AlphaFoldDB" id="A0A3B5QIW3"/>
<feature type="region of interest" description="Disordered" evidence="2">
    <location>
        <begin position="287"/>
        <end position="324"/>
    </location>
</feature>
<evidence type="ECO:0000256" key="1">
    <source>
        <dbReference type="SAM" id="Coils"/>
    </source>
</evidence>
<dbReference type="GeneID" id="102230157"/>
<name>A0A3B5QIW3_XIPMA</name>
<dbReference type="RefSeq" id="XP_023191782.1">
    <property type="nucleotide sequence ID" value="XM_023336014.1"/>
</dbReference>
<evidence type="ECO:0000256" key="2">
    <source>
        <dbReference type="SAM" id="MobiDB-lite"/>
    </source>
</evidence>
<feature type="region of interest" description="Disordered" evidence="2">
    <location>
        <begin position="980"/>
        <end position="1010"/>
    </location>
</feature>
<feature type="compositionally biased region" description="Basic and acidic residues" evidence="2">
    <location>
        <begin position="311"/>
        <end position="322"/>
    </location>
</feature>
<dbReference type="PANTHER" id="PTHR21510">
    <property type="entry name" value="AKNA DOMAIN-CONTAINING PROTEIN"/>
    <property type="match status" value="1"/>
</dbReference>
<feature type="region of interest" description="Disordered" evidence="2">
    <location>
        <begin position="66"/>
        <end position="187"/>
    </location>
</feature>
<feature type="compositionally biased region" description="Low complexity" evidence="2">
    <location>
        <begin position="622"/>
        <end position="636"/>
    </location>
</feature>
<feature type="compositionally biased region" description="Polar residues" evidence="2">
    <location>
        <begin position="145"/>
        <end position="156"/>
    </location>
</feature>
<feature type="region of interest" description="Disordered" evidence="2">
    <location>
        <begin position="1162"/>
        <end position="1181"/>
    </location>
</feature>
<sequence length="1232" mass="136661">MERDSEDEDIQGEDKPTVLWERCIQQSILVELSEDESIHLSDLESSLALHVSQAESAASEASIHLSGSAELSALEESSSESSVDRSNSVNAVENKNKSITLHLSAQRPNTIRDEPPSKPGIEDPGQDTSDEDHEDLPYDEDLRSSYLNQTSSSSGNSDGGKTVPGSPDSPGPLEKDKNTNTKPAESLNATNQIEIALPTDITHVLLRHFSQGELLGLERLIEAETLPEVSLLESVDDSMFSLAATTSTPGNYCCKSENTLEISQKGSKNECLEEKTEKKIDDFASVATEEKVSSSGSINQNRGDDSANETEQNKTREDDRNQRVPLIRTRSFCEMKYGQGQVHYRLPDFSKVAPKVKIPKTPSGPVRPVPPNPNTFHRAQSSPGMLELISRVLEDSIPPAEMPYIFEDSKNQPPPAMVHHLRTEHDKLLTRYVDSVNLIEVMAPKPNIRPPSDEAEKQLKIGVETHPKYLVSSLPLSENFIEKESESTQHPIVKEATRVLSNQHQDNLSDGERLTAELREIIIQFMQKVEEFKCNVTNMAVSTAEQQMMLRSMMEAQDELERKYISKKDEHRALEMQNYMGLSRNTGTFDPDRLIEGDIFRIGMHLEDIKEVIDRNTYEQISPPHSSSTPTTTTVSLHEKPGSLSFHTSSPPPAPSLHEGEITGFSTESCKEDAQKDHSNQKEVEDSTEDRVNGGFNQSWEIRTADPLKETVKQPISNSHGLLGSVHRLHCQTAEDEQETILTYPSGSKCASTRIRLPLWTPDSSDLNTSSECDLGDCECPAAERYCSSHPPRDSDSRSISQPAVNTSCLSQRISSPETDSGFGSSYLNQSATEAFQPNVLTGSIHSKCDDLNNSDSEASCSNLETTIHTVAVATNSSIKTLHCEAGAAAVELWVENTTQEPSVRLQRTDQLRLAHIPEPAFRTSMDTGDKHTPLNSCSCNSEAILALQTEVSKLKKDLEQGLVQLPHLAQRMDYLTSKYRQEDSDRTSNIQTRTPASKNLGKSSSRGRSNLISSLERIDDWISSDMERSKSKDSGGGSCSEIMMQFPDSPFGGVFSTSELQDKLQHTRGTVGISGLKAQNERRVKQRPQAIKSFTSKERWSPSLQKPLLQVNYGSSCSLPASYKVREPQLLSTSCHRKHSTQSDTALLPSNVYFQQTLSPVSVPPRATSRRRGKKEEDMNRTLDQAIEVAHIMKRTTDRMARKLSADLAKAQLHKKIYNTQPLGGRKHHTP</sequence>
<proteinExistence type="predicted"/>
<feature type="compositionally biased region" description="Polar residues" evidence="2">
    <location>
        <begin position="988"/>
        <end position="1003"/>
    </location>
</feature>
<dbReference type="InParanoid" id="A0A3B5QIW3"/>
<organism evidence="3 4">
    <name type="scientific">Xiphophorus maculatus</name>
    <name type="common">Southern platyfish</name>
    <name type="synonym">Platypoecilus maculatus</name>
    <dbReference type="NCBI Taxonomy" id="8083"/>
    <lineage>
        <taxon>Eukaryota</taxon>
        <taxon>Metazoa</taxon>
        <taxon>Chordata</taxon>
        <taxon>Craniata</taxon>
        <taxon>Vertebrata</taxon>
        <taxon>Euteleostomi</taxon>
        <taxon>Actinopterygii</taxon>
        <taxon>Neopterygii</taxon>
        <taxon>Teleostei</taxon>
        <taxon>Neoteleostei</taxon>
        <taxon>Acanthomorphata</taxon>
        <taxon>Ovalentaria</taxon>
        <taxon>Atherinomorphae</taxon>
        <taxon>Cyprinodontiformes</taxon>
        <taxon>Poeciliidae</taxon>
        <taxon>Poeciliinae</taxon>
        <taxon>Xiphophorus</taxon>
    </lineage>
</organism>
<dbReference type="STRING" id="8083.ENSXMAP00000030863"/>
<dbReference type="InterPro" id="IPR052655">
    <property type="entry name" value="AKNA_Centrosome-Trans_reg"/>
</dbReference>
<keyword evidence="1" id="KW-0175">Coiled coil</keyword>
<feature type="region of interest" description="Disordered" evidence="2">
    <location>
        <begin position="619"/>
        <end position="703"/>
    </location>
</feature>
<feature type="compositionally biased region" description="Acidic residues" evidence="2">
    <location>
        <begin position="124"/>
        <end position="139"/>
    </location>
</feature>
<dbReference type="Ensembl" id="ENSXMAT00000022771.1">
    <property type="protein sequence ID" value="ENSXMAP00000030863.1"/>
    <property type="gene ID" value="ENSXMAG00000023688.1"/>
</dbReference>
<dbReference type="Proteomes" id="UP000002852">
    <property type="component" value="Unassembled WGS sequence"/>
</dbReference>
<evidence type="ECO:0000313" key="4">
    <source>
        <dbReference type="Proteomes" id="UP000002852"/>
    </source>
</evidence>